<dbReference type="SMART" id="SM00671">
    <property type="entry name" value="SEL1"/>
    <property type="match status" value="2"/>
</dbReference>
<dbReference type="InterPro" id="IPR011990">
    <property type="entry name" value="TPR-like_helical_dom_sf"/>
</dbReference>
<evidence type="ECO:0008006" key="6">
    <source>
        <dbReference type="Google" id="ProtNLM"/>
    </source>
</evidence>
<dbReference type="Proteomes" id="UP000652720">
    <property type="component" value="Unassembled WGS sequence"/>
</dbReference>
<dbReference type="AlphaFoldDB" id="A0AAV4KC68"/>
<name>A0AAV4KC68_9DEIO</name>
<keyword evidence="1" id="KW-0732">Signal</keyword>
<reference evidence="3" key="1">
    <citation type="journal article" date="2014" name="Int. J. Syst. Evol. Microbiol.">
        <title>Complete genome of a new Firmicutes species belonging to the dominant human colonic microbiota ('Ruminococcus bicirculans') reveals two chromosomes and a selective capacity to utilize plant glucans.</title>
        <authorList>
            <consortium name="NISC Comparative Sequencing Program"/>
            <person name="Wegmann U."/>
            <person name="Louis P."/>
            <person name="Goesmann A."/>
            <person name="Henrissat B."/>
            <person name="Duncan S.H."/>
            <person name="Flint H.J."/>
        </authorList>
    </citation>
    <scope>NUCLEOTIDE SEQUENCE</scope>
    <source>
        <strain evidence="3">CGMCC 1.8884</strain>
    </source>
</reference>
<dbReference type="Pfam" id="PF08238">
    <property type="entry name" value="Sel1"/>
    <property type="match status" value="2"/>
</dbReference>
<protein>
    <recommendedName>
        <fullName evidence="6">Sel1 repeat family protein</fullName>
    </recommendedName>
</protein>
<dbReference type="Gene3D" id="1.25.40.10">
    <property type="entry name" value="Tetratricopeptide repeat domain"/>
    <property type="match status" value="1"/>
</dbReference>
<organism evidence="2 5">
    <name type="scientific">Deinococcus wulumuqiensis</name>
    <dbReference type="NCBI Taxonomy" id="980427"/>
    <lineage>
        <taxon>Bacteria</taxon>
        <taxon>Thermotogati</taxon>
        <taxon>Deinococcota</taxon>
        <taxon>Deinococci</taxon>
        <taxon>Deinococcales</taxon>
        <taxon>Deinococcaceae</taxon>
        <taxon>Deinococcus</taxon>
    </lineage>
</organism>
<dbReference type="EMBL" id="BMLZ01000026">
    <property type="protein sequence ID" value="GGP30408.1"/>
    <property type="molecule type" value="Genomic_DNA"/>
</dbReference>
<proteinExistence type="predicted"/>
<feature type="chain" id="PRO_5043977440" description="Sel1 repeat family protein" evidence="1">
    <location>
        <begin position="19"/>
        <end position="314"/>
    </location>
</feature>
<reference evidence="2" key="4">
    <citation type="submission" date="2023-08" db="EMBL/GenBank/DDBJ databases">
        <authorList>
            <person name="Sun Q."/>
            <person name="Zhou Y."/>
        </authorList>
    </citation>
    <scope>NUCLEOTIDE SEQUENCE</scope>
    <source>
        <strain evidence="3">CGMCC 1.8884</strain>
        <strain evidence="2">CGMCC 1.8885</strain>
    </source>
</reference>
<dbReference type="RefSeq" id="WP_017870472.1">
    <property type="nucleotide sequence ID" value="NZ_BMLZ01000026.1"/>
</dbReference>
<sequence length="314" mass="35196">MKRLLLALCLTGGASAQAGFPLPGQAAQYPLTTQVTLAEAQAFARVMDVGLGQVDVRRLPEWRERLAGRAQAGDPLAQFMYARTYDLFTTGQGTPQDAQVALKWYAKAADRKFATAELLLFNVYTYSLLGQPKNPERAARYLRRAYAHSGGNLRAEVALEMARQTDPGREDPRLPGFQASAGQTRASLEEVLKLDPDAGTALDWLMGIYLDSHDYPRALEMARRTDNSAMWVQMALVLVEDHPHFPAQPQTAVWFLKRRLHERQLSGDHDEATNALHLLMGLECEKKITRADHQDVFDPAAYRTYLLWRVGCRV</sequence>
<reference evidence="2" key="2">
    <citation type="journal article" date="2014" name="Int. J. Syst. Evol. Microbiol.">
        <title>Complete genome sequence of Corynebacterium casei LMG S-19264T (=DSM 44701T), isolated from a smear-ripened cheese.</title>
        <authorList>
            <consortium name="US DOE Joint Genome Institute (JGI-PGF)"/>
            <person name="Walter F."/>
            <person name="Albersmeier A."/>
            <person name="Kalinowski J."/>
            <person name="Ruckert C."/>
        </authorList>
    </citation>
    <scope>NUCLEOTIDE SEQUENCE</scope>
    <source>
        <strain evidence="2">CGMCC 1.8885</strain>
    </source>
</reference>
<comment type="caution">
    <text evidence="2">The sequence shown here is derived from an EMBL/GenBank/DDBJ whole genome shotgun (WGS) entry which is preliminary data.</text>
</comment>
<keyword evidence="4" id="KW-1185">Reference proteome</keyword>
<dbReference type="GeneID" id="59165421"/>
<feature type="signal peptide" evidence="1">
    <location>
        <begin position="1"/>
        <end position="18"/>
    </location>
</feature>
<evidence type="ECO:0000313" key="2">
    <source>
        <dbReference type="EMBL" id="GGI88599.1"/>
    </source>
</evidence>
<evidence type="ECO:0000313" key="3">
    <source>
        <dbReference type="EMBL" id="GGP30408.1"/>
    </source>
</evidence>
<dbReference type="SUPFAM" id="SSF81901">
    <property type="entry name" value="HCP-like"/>
    <property type="match status" value="1"/>
</dbReference>
<dbReference type="InterPro" id="IPR006597">
    <property type="entry name" value="Sel1-like"/>
</dbReference>
<dbReference type="EMBL" id="BMMA01000026">
    <property type="protein sequence ID" value="GGI88599.1"/>
    <property type="molecule type" value="Genomic_DNA"/>
</dbReference>
<evidence type="ECO:0000313" key="4">
    <source>
        <dbReference type="Proteomes" id="UP000630135"/>
    </source>
</evidence>
<evidence type="ECO:0000256" key="1">
    <source>
        <dbReference type="SAM" id="SignalP"/>
    </source>
</evidence>
<reference evidence="4" key="3">
    <citation type="journal article" date="2019" name="Int. J. Syst. Evol. Microbiol.">
        <title>The Global Catalogue of Microorganisms (GCM) 10K type strain sequencing project: providing services to taxonomists for standard genome sequencing and annotation.</title>
        <authorList>
            <consortium name="The Broad Institute Genomics Platform"/>
            <consortium name="The Broad Institute Genome Sequencing Center for Infectious Disease"/>
            <person name="Wu L."/>
            <person name="Ma J."/>
        </authorList>
    </citation>
    <scope>NUCLEOTIDE SEQUENCE [LARGE SCALE GENOMIC DNA]</scope>
    <source>
        <strain evidence="4">CGMCC 1.8884</strain>
    </source>
</reference>
<evidence type="ECO:0000313" key="5">
    <source>
        <dbReference type="Proteomes" id="UP000652720"/>
    </source>
</evidence>
<accession>A0AAV4KC68</accession>
<gene>
    <name evidence="3" type="ORF">GCM10008021_20590</name>
    <name evidence="2" type="ORF">GCM10010914_23750</name>
</gene>
<dbReference type="Proteomes" id="UP000630135">
    <property type="component" value="Unassembled WGS sequence"/>
</dbReference>